<dbReference type="EMBL" id="MU129064">
    <property type="protein sequence ID" value="KAF9508157.1"/>
    <property type="molecule type" value="Genomic_DNA"/>
</dbReference>
<reference evidence="2" key="1">
    <citation type="journal article" date="2020" name="Nat. Commun.">
        <title>Large-scale genome sequencing of mycorrhizal fungi provides insights into the early evolution of symbiotic traits.</title>
        <authorList>
            <person name="Miyauchi S."/>
            <person name="Kiss E."/>
            <person name="Kuo A."/>
            <person name="Drula E."/>
            <person name="Kohler A."/>
            <person name="Sanchez-Garcia M."/>
            <person name="Morin E."/>
            <person name="Andreopoulos B."/>
            <person name="Barry K.W."/>
            <person name="Bonito G."/>
            <person name="Buee M."/>
            <person name="Carver A."/>
            <person name="Chen C."/>
            <person name="Cichocki N."/>
            <person name="Clum A."/>
            <person name="Culley D."/>
            <person name="Crous P.W."/>
            <person name="Fauchery L."/>
            <person name="Girlanda M."/>
            <person name="Hayes R.D."/>
            <person name="Keri Z."/>
            <person name="LaButti K."/>
            <person name="Lipzen A."/>
            <person name="Lombard V."/>
            <person name="Magnuson J."/>
            <person name="Maillard F."/>
            <person name="Murat C."/>
            <person name="Nolan M."/>
            <person name="Ohm R.A."/>
            <person name="Pangilinan J."/>
            <person name="Pereira M.F."/>
            <person name="Perotto S."/>
            <person name="Peter M."/>
            <person name="Pfister S."/>
            <person name="Riley R."/>
            <person name="Sitrit Y."/>
            <person name="Stielow J.B."/>
            <person name="Szollosi G."/>
            <person name="Zifcakova L."/>
            <person name="Stursova M."/>
            <person name="Spatafora J.W."/>
            <person name="Tedersoo L."/>
            <person name="Vaario L.M."/>
            <person name="Yamada A."/>
            <person name="Yan M."/>
            <person name="Wang P."/>
            <person name="Xu J."/>
            <person name="Bruns T."/>
            <person name="Baldrian P."/>
            <person name="Vilgalys R."/>
            <person name="Dunand C."/>
            <person name="Henrissat B."/>
            <person name="Grigoriev I.V."/>
            <person name="Hibbett D."/>
            <person name="Nagy L.G."/>
            <person name="Martin F.M."/>
        </authorList>
    </citation>
    <scope>NUCLEOTIDE SEQUENCE</scope>
    <source>
        <strain evidence="2">UP504</strain>
    </source>
</reference>
<feature type="region of interest" description="Disordered" evidence="1">
    <location>
        <begin position="140"/>
        <end position="166"/>
    </location>
</feature>
<dbReference type="Proteomes" id="UP000886523">
    <property type="component" value="Unassembled WGS sequence"/>
</dbReference>
<evidence type="ECO:0000256" key="1">
    <source>
        <dbReference type="SAM" id="MobiDB-lite"/>
    </source>
</evidence>
<comment type="caution">
    <text evidence="2">The sequence shown here is derived from an EMBL/GenBank/DDBJ whole genome shotgun (WGS) entry which is preliminary data.</text>
</comment>
<sequence length="212" mass="23388">MASSSINIRVSDEWARTPRSERQYISEIAAQDYVAQASWRGAADPGSTVSNYPHSTPLYRPPTTQLLPPESRTSQVAYNQPEMYSHPSPYAQDARFIHLNASNQPLVENPGHDTRYAYSSVPGYPTNAYPHVINPPSFTIESNTSPPARSATSTITIEPGPRDEERRQQVYVQSPIPVPFTPPAPNPSARFRAGTALLRAHPWEPSFSGCLG</sequence>
<evidence type="ECO:0000313" key="2">
    <source>
        <dbReference type="EMBL" id="KAF9508157.1"/>
    </source>
</evidence>
<evidence type="ECO:0000313" key="3">
    <source>
        <dbReference type="Proteomes" id="UP000886523"/>
    </source>
</evidence>
<keyword evidence="3" id="KW-1185">Reference proteome</keyword>
<accession>A0A9P6AMA9</accession>
<protein>
    <submittedName>
        <fullName evidence="2">Uncharacterized protein</fullName>
    </submittedName>
</protein>
<dbReference type="AlphaFoldDB" id="A0A9P6AMA9"/>
<organism evidence="2 3">
    <name type="scientific">Hydnum rufescens UP504</name>
    <dbReference type="NCBI Taxonomy" id="1448309"/>
    <lineage>
        <taxon>Eukaryota</taxon>
        <taxon>Fungi</taxon>
        <taxon>Dikarya</taxon>
        <taxon>Basidiomycota</taxon>
        <taxon>Agaricomycotina</taxon>
        <taxon>Agaricomycetes</taxon>
        <taxon>Cantharellales</taxon>
        <taxon>Hydnaceae</taxon>
        <taxon>Hydnum</taxon>
    </lineage>
</organism>
<name>A0A9P6AMA9_9AGAM</name>
<gene>
    <name evidence="2" type="ORF">BS47DRAFT_248530</name>
</gene>
<proteinExistence type="predicted"/>
<feature type="compositionally biased region" description="Polar residues" evidence="1">
    <location>
        <begin position="140"/>
        <end position="156"/>
    </location>
</feature>